<dbReference type="VEuPathDB" id="CryptoDB:Cvel_28757"/>
<feature type="region of interest" description="Disordered" evidence="1">
    <location>
        <begin position="1"/>
        <end position="125"/>
    </location>
</feature>
<gene>
    <name evidence="2" type="ORF">Cvel_28757</name>
</gene>
<dbReference type="AlphaFoldDB" id="A0A0G4HLD9"/>
<evidence type="ECO:0000313" key="2">
    <source>
        <dbReference type="EMBL" id="CEM44973.1"/>
    </source>
</evidence>
<feature type="compositionally biased region" description="Basic and acidic residues" evidence="1">
    <location>
        <begin position="62"/>
        <end position="82"/>
    </location>
</feature>
<accession>A0A0G4HLD9</accession>
<dbReference type="EMBL" id="CDMZ01003063">
    <property type="protein sequence ID" value="CEM44973.1"/>
    <property type="molecule type" value="Genomic_DNA"/>
</dbReference>
<feature type="compositionally biased region" description="Low complexity" evidence="1">
    <location>
        <begin position="88"/>
        <end position="109"/>
    </location>
</feature>
<evidence type="ECO:0000256" key="1">
    <source>
        <dbReference type="SAM" id="MobiDB-lite"/>
    </source>
</evidence>
<reference evidence="2" key="1">
    <citation type="submission" date="2014-11" db="EMBL/GenBank/DDBJ databases">
        <authorList>
            <person name="Otto D Thomas"/>
            <person name="Naeem Raeece"/>
        </authorList>
    </citation>
    <scope>NUCLEOTIDE SEQUENCE</scope>
</reference>
<proteinExistence type="predicted"/>
<name>A0A0G4HLD9_9ALVE</name>
<protein>
    <submittedName>
        <fullName evidence="2">Uncharacterized protein</fullName>
    </submittedName>
</protein>
<organism evidence="2">
    <name type="scientific">Chromera velia CCMP2878</name>
    <dbReference type="NCBI Taxonomy" id="1169474"/>
    <lineage>
        <taxon>Eukaryota</taxon>
        <taxon>Sar</taxon>
        <taxon>Alveolata</taxon>
        <taxon>Colpodellida</taxon>
        <taxon>Chromeraceae</taxon>
        <taxon>Chromera</taxon>
    </lineage>
</organism>
<sequence length="125" mass="13479">MSGRDGEGFEEPDPPQTQGRGRTRTDRQPAAVGIPQSAAPRTTGPVSRVENDPPGVQRSRRQRLDQDWSHLRGQDHDHDFAQDPRQLSGSVAASVSASSLSRAASSVPSHWSRMGRPEGTTGLPC</sequence>